<evidence type="ECO:0000313" key="2">
    <source>
        <dbReference type="Proteomes" id="UP000008635"/>
    </source>
</evidence>
<name>E8U674_DEIML</name>
<keyword evidence="2" id="KW-1185">Reference proteome</keyword>
<dbReference type="OrthoDB" id="52993at2"/>
<dbReference type="KEGG" id="dmr:Deima_0909"/>
<dbReference type="AlphaFoldDB" id="E8U674"/>
<dbReference type="Proteomes" id="UP000008635">
    <property type="component" value="Chromosome"/>
</dbReference>
<accession>E8U674</accession>
<gene>
    <name evidence="1" type="ordered locus">Deima_0909</name>
</gene>
<dbReference type="STRING" id="709986.Deima_0909"/>
<reference evidence="2" key="2">
    <citation type="submission" date="2011-01" db="EMBL/GenBank/DDBJ databases">
        <title>The complete genome of Deinococcus maricopensis DSM 21211.</title>
        <authorList>
            <consortium name="US DOE Joint Genome Institute (JGI-PGF)"/>
            <person name="Lucas S."/>
            <person name="Copeland A."/>
            <person name="Lapidus A."/>
            <person name="Goodwin L."/>
            <person name="Pitluck S."/>
            <person name="Kyrpides N."/>
            <person name="Mavromatis K."/>
            <person name="Pagani I."/>
            <person name="Ivanova N."/>
            <person name="Ovchinnikova G."/>
            <person name="Zeytun A."/>
            <person name="Detter J.C."/>
            <person name="Han C."/>
            <person name="Land M."/>
            <person name="Hauser L."/>
            <person name="Markowitz V."/>
            <person name="Cheng J.-F."/>
            <person name="Hugenholtz P."/>
            <person name="Woyke T."/>
            <person name="Wu D."/>
            <person name="Pukall R."/>
            <person name="Gehrich-Schroeter G."/>
            <person name="Brambilla E."/>
            <person name="Klenk H.-P."/>
            <person name="Eisen J.A."/>
        </authorList>
    </citation>
    <scope>NUCLEOTIDE SEQUENCE [LARGE SCALE GENOMIC DNA]</scope>
    <source>
        <strain evidence="2">DSM 21211 / LMG 22137 / NRRL B-23946 / LB-34</strain>
    </source>
</reference>
<protein>
    <submittedName>
        <fullName evidence="1">Uncharacterized protein</fullName>
    </submittedName>
</protein>
<dbReference type="EMBL" id="CP002454">
    <property type="protein sequence ID" value="ADV66563.1"/>
    <property type="molecule type" value="Genomic_DNA"/>
</dbReference>
<reference evidence="1 2" key="1">
    <citation type="journal article" date="2011" name="Stand. Genomic Sci.">
        <title>Complete genome sequence of Deinococcus maricopensis type strain (LB-34).</title>
        <authorList>
            <person name="Pukall R."/>
            <person name="Zeytun A."/>
            <person name="Lucas S."/>
            <person name="Lapidus A."/>
            <person name="Hammon N."/>
            <person name="Deshpande S."/>
            <person name="Nolan M."/>
            <person name="Cheng J.F."/>
            <person name="Pitluck S."/>
            <person name="Liolios K."/>
            <person name="Pagani I."/>
            <person name="Mikhailova N."/>
            <person name="Ivanova N."/>
            <person name="Mavromatis K."/>
            <person name="Pati A."/>
            <person name="Tapia R."/>
            <person name="Han C."/>
            <person name="Goodwin L."/>
            <person name="Chen A."/>
            <person name="Palaniappan K."/>
            <person name="Land M."/>
            <person name="Hauser L."/>
            <person name="Chang Y.J."/>
            <person name="Jeffries C.D."/>
            <person name="Brambilla E.M."/>
            <person name="Rohde M."/>
            <person name="Goker M."/>
            <person name="Detter J.C."/>
            <person name="Woyke T."/>
            <person name="Bristow J."/>
            <person name="Eisen J.A."/>
            <person name="Markowitz V."/>
            <person name="Hugenholtz P."/>
            <person name="Kyrpides N.C."/>
            <person name="Klenk H.P."/>
        </authorList>
    </citation>
    <scope>NUCLEOTIDE SEQUENCE [LARGE SCALE GENOMIC DNA]</scope>
    <source>
        <strain evidence="2">DSM 21211 / LMG 22137 / NRRL B-23946 / LB-34</strain>
    </source>
</reference>
<organism evidence="1 2">
    <name type="scientific">Deinococcus maricopensis (strain DSM 21211 / LMG 22137 / NRRL B-23946 / LB-34)</name>
    <dbReference type="NCBI Taxonomy" id="709986"/>
    <lineage>
        <taxon>Bacteria</taxon>
        <taxon>Thermotogati</taxon>
        <taxon>Deinococcota</taxon>
        <taxon>Deinococci</taxon>
        <taxon>Deinococcales</taxon>
        <taxon>Deinococcaceae</taxon>
        <taxon>Deinococcus</taxon>
    </lineage>
</organism>
<dbReference type="HOGENOM" id="CLU_1710258_0_0_0"/>
<evidence type="ECO:0000313" key="1">
    <source>
        <dbReference type="EMBL" id="ADV66563.1"/>
    </source>
</evidence>
<proteinExistence type="predicted"/>
<sequence>MRLAPTAQLRAQAYADLETHLNALQTQLQRGQIADQDVLDAYSAFQVPAPALGEPFSARREAYLGSYVAHVALAHWLLARAWAYRGGTTFDLVSDRGVRGLQHVLERAEGGAHEGHGRAHEFLNGSGTGGHGTRYPTWLVLVRAVLHLLGVGH</sequence>
<dbReference type="RefSeq" id="WP_013556068.1">
    <property type="nucleotide sequence ID" value="NC_014958.1"/>
</dbReference>